<dbReference type="AlphaFoldDB" id="A0AA86SA25"/>
<accession>A0AA86SA25</accession>
<dbReference type="Proteomes" id="UP001189624">
    <property type="component" value="Chromosome 3"/>
</dbReference>
<dbReference type="EMBL" id="OY731400">
    <property type="protein sequence ID" value="CAJ1944641.1"/>
    <property type="molecule type" value="Genomic_DNA"/>
</dbReference>
<keyword evidence="2" id="KW-1185">Reference proteome</keyword>
<protein>
    <submittedName>
        <fullName evidence="1">Uncharacterized protein</fullName>
    </submittedName>
</protein>
<evidence type="ECO:0000313" key="2">
    <source>
        <dbReference type="Proteomes" id="UP001189624"/>
    </source>
</evidence>
<organism evidence="1 2">
    <name type="scientific">Sphenostylis stenocarpa</name>
    <dbReference type="NCBI Taxonomy" id="92480"/>
    <lineage>
        <taxon>Eukaryota</taxon>
        <taxon>Viridiplantae</taxon>
        <taxon>Streptophyta</taxon>
        <taxon>Embryophyta</taxon>
        <taxon>Tracheophyta</taxon>
        <taxon>Spermatophyta</taxon>
        <taxon>Magnoliopsida</taxon>
        <taxon>eudicotyledons</taxon>
        <taxon>Gunneridae</taxon>
        <taxon>Pentapetalae</taxon>
        <taxon>rosids</taxon>
        <taxon>fabids</taxon>
        <taxon>Fabales</taxon>
        <taxon>Fabaceae</taxon>
        <taxon>Papilionoideae</taxon>
        <taxon>50 kb inversion clade</taxon>
        <taxon>NPAAA clade</taxon>
        <taxon>indigoferoid/millettioid clade</taxon>
        <taxon>Phaseoleae</taxon>
        <taxon>Sphenostylis</taxon>
    </lineage>
</organism>
<proteinExistence type="predicted"/>
<reference evidence="1" key="1">
    <citation type="submission" date="2023-10" db="EMBL/GenBank/DDBJ databases">
        <authorList>
            <person name="Domelevo Entfellner J.-B."/>
        </authorList>
    </citation>
    <scope>NUCLEOTIDE SEQUENCE</scope>
</reference>
<name>A0AA86SA25_9FABA</name>
<gene>
    <name evidence="1" type="ORF">AYBTSS11_LOCUS12017</name>
</gene>
<sequence length="57" mass="6217">MAALRKQKREHIFKGLTLEGTFGKLKVSFSPLSLKSAPANPLKSLATNELNLSFLSS</sequence>
<dbReference type="Gramene" id="rna-AYBTSS11_LOCUS12017">
    <property type="protein sequence ID" value="CAJ1944641.1"/>
    <property type="gene ID" value="gene-AYBTSS11_LOCUS12017"/>
</dbReference>
<evidence type="ECO:0000313" key="1">
    <source>
        <dbReference type="EMBL" id="CAJ1944641.1"/>
    </source>
</evidence>